<evidence type="ECO:0000256" key="8">
    <source>
        <dbReference type="ARBA" id="ARBA00022892"/>
    </source>
</evidence>
<evidence type="ECO:0000256" key="2">
    <source>
        <dbReference type="ARBA" id="ARBA00010120"/>
    </source>
</evidence>
<keyword evidence="9" id="KW-0653">Protein transport</keyword>
<keyword evidence="10 14" id="KW-1133">Transmembrane helix</keyword>
<evidence type="ECO:0000256" key="14">
    <source>
        <dbReference type="SAM" id="Phobius"/>
    </source>
</evidence>
<dbReference type="PRINTS" id="PR00660">
    <property type="entry name" value="ERLUMENR"/>
</dbReference>
<comment type="similarity">
    <text evidence="2">Belongs to the ERD2 family.</text>
</comment>
<protein>
    <submittedName>
        <fullName evidence="15">Uncharacterized protein</fullName>
    </submittedName>
</protein>
<organism evidence="15 16">
    <name type="scientific">Prototheca wickerhamii</name>
    <dbReference type="NCBI Taxonomy" id="3111"/>
    <lineage>
        <taxon>Eukaryota</taxon>
        <taxon>Viridiplantae</taxon>
        <taxon>Chlorophyta</taxon>
        <taxon>core chlorophytes</taxon>
        <taxon>Trebouxiophyceae</taxon>
        <taxon>Chlorellales</taxon>
        <taxon>Chlorellaceae</taxon>
        <taxon>Prototheca</taxon>
    </lineage>
</organism>
<dbReference type="GO" id="GO:0015031">
    <property type="term" value="P:protein transport"/>
    <property type="evidence" value="ECO:0007669"/>
    <property type="project" value="UniProtKB-KW"/>
</dbReference>
<evidence type="ECO:0000256" key="11">
    <source>
        <dbReference type="ARBA" id="ARBA00023136"/>
    </source>
</evidence>
<evidence type="ECO:0000256" key="6">
    <source>
        <dbReference type="ARBA" id="ARBA00022737"/>
    </source>
</evidence>
<dbReference type="Gene3D" id="2.130.10.10">
    <property type="entry name" value="YVTN repeat-like/Quinoprotein amine dehydrogenase"/>
    <property type="match status" value="1"/>
</dbReference>
<dbReference type="PANTHER" id="PTHR10971">
    <property type="entry name" value="MRNA EXPORT FACTOR AND BUB3"/>
    <property type="match status" value="1"/>
</dbReference>
<evidence type="ECO:0000256" key="9">
    <source>
        <dbReference type="ARBA" id="ARBA00022927"/>
    </source>
</evidence>
<feature type="transmembrane region" description="Helical" evidence="14">
    <location>
        <begin position="59"/>
        <end position="77"/>
    </location>
</feature>
<dbReference type="GO" id="GO:0006621">
    <property type="term" value="P:protein retention in ER lumen"/>
    <property type="evidence" value="ECO:0007669"/>
    <property type="project" value="InterPro"/>
</dbReference>
<evidence type="ECO:0000256" key="1">
    <source>
        <dbReference type="ARBA" id="ARBA00004477"/>
    </source>
</evidence>
<dbReference type="PROSITE" id="PS50082">
    <property type="entry name" value="WD_REPEATS_2"/>
    <property type="match status" value="1"/>
</dbReference>
<feature type="repeat" description="WD" evidence="13">
    <location>
        <begin position="518"/>
        <end position="552"/>
    </location>
</feature>
<dbReference type="SMART" id="SM00320">
    <property type="entry name" value="WD40"/>
    <property type="match status" value="2"/>
</dbReference>
<evidence type="ECO:0000256" key="12">
    <source>
        <dbReference type="ARBA" id="ARBA00023170"/>
    </source>
</evidence>
<dbReference type="Proteomes" id="UP001255856">
    <property type="component" value="Unassembled WGS sequence"/>
</dbReference>
<proteinExistence type="inferred from homology"/>
<keyword evidence="8" id="KW-0931">ER-Golgi transport</keyword>
<feature type="transmembrane region" description="Helical" evidence="14">
    <location>
        <begin position="195"/>
        <end position="213"/>
    </location>
</feature>
<reference evidence="15" key="1">
    <citation type="submission" date="2021-01" db="EMBL/GenBank/DDBJ databases">
        <authorList>
            <person name="Eckstrom K.M.E."/>
        </authorList>
    </citation>
    <scope>NUCLEOTIDE SEQUENCE</scope>
    <source>
        <strain evidence="15">UVCC 0001</strain>
    </source>
</reference>
<evidence type="ECO:0000313" key="16">
    <source>
        <dbReference type="Proteomes" id="UP001255856"/>
    </source>
</evidence>
<dbReference type="InterPro" id="IPR001680">
    <property type="entry name" value="WD40_rpt"/>
</dbReference>
<dbReference type="Pfam" id="PF00400">
    <property type="entry name" value="WD40"/>
    <property type="match status" value="1"/>
</dbReference>
<evidence type="ECO:0000313" key="15">
    <source>
        <dbReference type="EMBL" id="KAK2077889.1"/>
    </source>
</evidence>
<evidence type="ECO:0000256" key="5">
    <source>
        <dbReference type="ARBA" id="ARBA00022692"/>
    </source>
</evidence>
<dbReference type="GO" id="GO:0005789">
    <property type="term" value="C:endoplasmic reticulum membrane"/>
    <property type="evidence" value="ECO:0007669"/>
    <property type="project" value="UniProtKB-SubCell"/>
</dbReference>
<evidence type="ECO:0000256" key="10">
    <source>
        <dbReference type="ARBA" id="ARBA00022989"/>
    </source>
</evidence>
<dbReference type="AlphaFoldDB" id="A0AAD9IIS2"/>
<keyword evidence="3" id="KW-0813">Transport</keyword>
<keyword evidence="4 13" id="KW-0853">WD repeat</keyword>
<dbReference type="InterPro" id="IPR000133">
    <property type="entry name" value="ER_ret_rcpt"/>
</dbReference>
<dbReference type="GO" id="GO:0046923">
    <property type="term" value="F:ER retention sequence binding"/>
    <property type="evidence" value="ECO:0007669"/>
    <property type="project" value="InterPro"/>
</dbReference>
<feature type="transmembrane region" description="Helical" evidence="14">
    <location>
        <begin position="83"/>
        <end position="103"/>
    </location>
</feature>
<feature type="transmembrane region" description="Helical" evidence="14">
    <location>
        <begin position="139"/>
        <end position="158"/>
    </location>
</feature>
<dbReference type="Pfam" id="PF00810">
    <property type="entry name" value="ER_lumen_recept"/>
    <property type="match status" value="1"/>
</dbReference>
<keyword evidence="7" id="KW-0256">Endoplasmic reticulum</keyword>
<keyword evidence="6" id="KW-0677">Repeat</keyword>
<comment type="caution">
    <text evidence="15">The sequence shown here is derived from an EMBL/GenBank/DDBJ whole genome shotgun (WGS) entry which is preliminary data.</text>
</comment>
<keyword evidence="5 14" id="KW-0812">Transmembrane</keyword>
<dbReference type="SUPFAM" id="SSF50978">
    <property type="entry name" value="WD40 repeat-like"/>
    <property type="match status" value="1"/>
</dbReference>
<evidence type="ECO:0000256" key="13">
    <source>
        <dbReference type="PROSITE-ProRule" id="PRU00221"/>
    </source>
</evidence>
<evidence type="ECO:0000256" key="3">
    <source>
        <dbReference type="ARBA" id="ARBA00022448"/>
    </source>
</evidence>
<evidence type="ECO:0000256" key="7">
    <source>
        <dbReference type="ARBA" id="ARBA00022824"/>
    </source>
</evidence>
<keyword evidence="16" id="KW-1185">Reference proteome</keyword>
<comment type="subcellular location">
    <subcellularLocation>
        <location evidence="1">Endoplasmic reticulum membrane</location>
        <topology evidence="1">Multi-pass membrane protein</topology>
    </subcellularLocation>
</comment>
<keyword evidence="12" id="KW-0675">Receptor</keyword>
<dbReference type="EMBL" id="JASFZW010000005">
    <property type="protein sequence ID" value="KAK2077889.1"/>
    <property type="molecule type" value="Genomic_DNA"/>
</dbReference>
<feature type="transmembrane region" description="Helical" evidence="14">
    <location>
        <begin position="170"/>
        <end position="189"/>
    </location>
</feature>
<sequence>MYIPPTGPQPGYGVTTYRAAPAGPSHGAFQADDRHAGKSKDPLLVITRWFKSRNPREKMYMGVAGGIVALLLMWLVIEDHDSLFVASEGVHFVGIGVLAYKIIRKRNCGGLSLRTQELTALFLAIRLFCSFMMEYDIHTVLDLLTLAATCWVIYTLRGPLHESYQKQQDTLSYLVVLVPCLLLAAVAHPGTRHSFVFRLMWAFCVYLEAVSVLPQLRMMQKAKVVEKFTAHYVFALGLSRFIFDGDKYLWMALGSGVWPVMVLLSEIIQTGILADFCYYYIKSYAEGSGTVRLYDAAEGKERRSIVVGVPLLAACPADEGTCFSAGLDGKIRRHEWAAPEGETGAVLGQHREPARCVLWLAQQGLVASAGWDARLCLWRAAPLPVAVEDLENQAAAAQAPLAELALPGKAYSMSLSGSRLVVATSERHLLVVNLAGFDPSNPASLRPEQLRESPLKHQTRTVAGFPDATGFAVGSIEGKLALEFFEDQSSGDAMKKSFSFKCHREKDAATQSEVIYPVNAVSFHLRFGTFATGGGDGNVYLWDGESKSRLKSLRGYPTSISALAFSASGTRLAVAASYAFEKGDIEHPADGIYVRSVADEEVLPKSKKAAAA</sequence>
<keyword evidence="11 14" id="KW-0472">Membrane</keyword>
<dbReference type="InterPro" id="IPR015943">
    <property type="entry name" value="WD40/YVTN_repeat-like_dom_sf"/>
</dbReference>
<dbReference type="InterPro" id="IPR036322">
    <property type="entry name" value="WD40_repeat_dom_sf"/>
</dbReference>
<dbReference type="GO" id="GO:0016192">
    <property type="term" value="P:vesicle-mediated transport"/>
    <property type="evidence" value="ECO:0007669"/>
    <property type="project" value="UniProtKB-KW"/>
</dbReference>
<gene>
    <name evidence="15" type="ORF">QBZ16_003757</name>
</gene>
<accession>A0AAD9IIS2</accession>
<name>A0AAD9IIS2_PROWI</name>
<evidence type="ECO:0000256" key="4">
    <source>
        <dbReference type="ARBA" id="ARBA00022574"/>
    </source>
</evidence>